<sequence length="155" mass="18288">MTLIDSKDLNDITRIYNSNKVFLKSHIGKEIITTKWVYDELNIMKNEGFYSYKVIQKESNEIVGLIDFKLGKETYLSLLMIDNNLRGQGIGMKVYKLFEIYSKYYNSESLRIDVVKNYDKYVIDFWIKNGFKMIENITLNWNEKVLPAVVMKKGI</sequence>
<gene>
    <name evidence="2" type="ORF">D4A35_01305</name>
    <name evidence="3" type="ORF">D4A35_09880</name>
    <name evidence="4" type="ORF">D4A35_10885</name>
</gene>
<name>A0A5P3XGE4_PARBF</name>
<dbReference type="EMBL" id="CP032452">
    <property type="protein sequence ID" value="QEZ69215.1"/>
    <property type="molecule type" value="Genomic_DNA"/>
</dbReference>
<dbReference type="InterPro" id="IPR000182">
    <property type="entry name" value="GNAT_dom"/>
</dbReference>
<evidence type="ECO:0000313" key="3">
    <source>
        <dbReference type="EMBL" id="QEZ69215.1"/>
    </source>
</evidence>
<keyword evidence="4" id="KW-0808">Transferase</keyword>
<dbReference type="EMBL" id="CP032452">
    <property type="protein sequence ID" value="QEZ67630.1"/>
    <property type="molecule type" value="Genomic_DNA"/>
</dbReference>
<dbReference type="Gene3D" id="3.40.630.30">
    <property type="match status" value="1"/>
</dbReference>
<proteinExistence type="predicted"/>
<dbReference type="InterPro" id="IPR016181">
    <property type="entry name" value="Acyl_CoA_acyltransferase"/>
</dbReference>
<evidence type="ECO:0000313" key="4">
    <source>
        <dbReference type="EMBL" id="QEZ69396.1"/>
    </source>
</evidence>
<evidence type="ECO:0000313" key="2">
    <source>
        <dbReference type="EMBL" id="QEZ67630.1"/>
    </source>
</evidence>
<dbReference type="AlphaFoldDB" id="A0A5P3XGE4"/>
<reference evidence="4 5" key="1">
    <citation type="submission" date="2018-09" db="EMBL/GenBank/DDBJ databases">
        <title>A clostridial neurotoxin that targets Anopheles mosquitoes.</title>
        <authorList>
            <person name="Contreras E."/>
            <person name="Masuyer G."/>
            <person name="Qureshi N."/>
            <person name="Chawla S."/>
            <person name="Lim H.L."/>
            <person name="Chen J."/>
            <person name="Stenmark P."/>
            <person name="Gill S."/>
        </authorList>
    </citation>
    <scope>NUCLEOTIDE SEQUENCE [LARGE SCALE GENOMIC DNA]</scope>
    <source>
        <strain evidence="4 5">Cbm</strain>
    </source>
</reference>
<dbReference type="Proteomes" id="UP000326961">
    <property type="component" value="Chromosome"/>
</dbReference>
<dbReference type="Pfam" id="PF13673">
    <property type="entry name" value="Acetyltransf_10"/>
    <property type="match status" value="1"/>
</dbReference>
<dbReference type="PROSITE" id="PS51186">
    <property type="entry name" value="GNAT"/>
    <property type="match status" value="1"/>
</dbReference>
<dbReference type="RefSeq" id="WP_150885388.1">
    <property type="nucleotide sequence ID" value="NZ_CP032452.1"/>
</dbReference>
<evidence type="ECO:0000313" key="5">
    <source>
        <dbReference type="Proteomes" id="UP000326961"/>
    </source>
</evidence>
<dbReference type="SUPFAM" id="SSF55729">
    <property type="entry name" value="Acyl-CoA N-acyltransferases (Nat)"/>
    <property type="match status" value="1"/>
</dbReference>
<dbReference type="GO" id="GO:0016747">
    <property type="term" value="F:acyltransferase activity, transferring groups other than amino-acyl groups"/>
    <property type="evidence" value="ECO:0007669"/>
    <property type="project" value="InterPro"/>
</dbReference>
<organism evidence="4 5">
    <name type="scientific">Paraclostridium bifermentans</name>
    <name type="common">Clostridium bifermentans</name>
    <dbReference type="NCBI Taxonomy" id="1490"/>
    <lineage>
        <taxon>Bacteria</taxon>
        <taxon>Bacillati</taxon>
        <taxon>Bacillota</taxon>
        <taxon>Clostridia</taxon>
        <taxon>Peptostreptococcales</taxon>
        <taxon>Peptostreptococcaceae</taxon>
        <taxon>Paraclostridium</taxon>
    </lineage>
</organism>
<dbReference type="EMBL" id="CP032452">
    <property type="protein sequence ID" value="QEZ69396.1"/>
    <property type="molecule type" value="Genomic_DNA"/>
</dbReference>
<accession>A0A5P3XGE4</accession>
<dbReference type="CDD" id="cd04301">
    <property type="entry name" value="NAT_SF"/>
    <property type="match status" value="1"/>
</dbReference>
<evidence type="ECO:0000259" key="1">
    <source>
        <dbReference type="PROSITE" id="PS51186"/>
    </source>
</evidence>
<protein>
    <submittedName>
        <fullName evidence="4">GNAT family N-acetyltransferase</fullName>
    </submittedName>
</protein>
<feature type="domain" description="N-acetyltransferase" evidence="1">
    <location>
        <begin position="1"/>
        <end position="155"/>
    </location>
</feature>